<dbReference type="InterPro" id="IPR028082">
    <property type="entry name" value="Peripla_BP_I"/>
</dbReference>
<keyword evidence="3" id="KW-0804">Transcription</keyword>
<dbReference type="PANTHER" id="PTHR30146:SF109">
    <property type="entry name" value="HTH-TYPE TRANSCRIPTIONAL REGULATOR GALS"/>
    <property type="match status" value="1"/>
</dbReference>
<keyword evidence="6" id="KW-1185">Reference proteome</keyword>
<proteinExistence type="predicted"/>
<dbReference type="SMART" id="SM00354">
    <property type="entry name" value="HTH_LACI"/>
    <property type="match status" value="1"/>
</dbReference>
<protein>
    <submittedName>
        <fullName evidence="5">LacI family transcriptional regulator</fullName>
    </submittedName>
</protein>
<dbReference type="CDD" id="cd06267">
    <property type="entry name" value="PBP1_LacI_sugar_binding-like"/>
    <property type="match status" value="1"/>
</dbReference>
<dbReference type="PROSITE" id="PS50932">
    <property type="entry name" value="HTH_LACI_2"/>
    <property type="match status" value="1"/>
</dbReference>
<dbReference type="InterPro" id="IPR010982">
    <property type="entry name" value="Lambda_DNA-bd_dom_sf"/>
</dbReference>
<dbReference type="Gene3D" id="3.40.50.2300">
    <property type="match status" value="2"/>
</dbReference>
<dbReference type="PANTHER" id="PTHR30146">
    <property type="entry name" value="LACI-RELATED TRANSCRIPTIONAL REPRESSOR"/>
    <property type="match status" value="1"/>
</dbReference>
<dbReference type="InterPro" id="IPR000843">
    <property type="entry name" value="HTH_LacI"/>
</dbReference>
<dbReference type="CDD" id="cd01392">
    <property type="entry name" value="HTH_LacI"/>
    <property type="match status" value="1"/>
</dbReference>
<keyword evidence="2" id="KW-0238">DNA-binding</keyword>
<evidence type="ECO:0000256" key="3">
    <source>
        <dbReference type="ARBA" id="ARBA00023163"/>
    </source>
</evidence>
<organism evidence="5 6">
    <name type="scientific">Hydrogenispora ethanolica</name>
    <dbReference type="NCBI Taxonomy" id="1082276"/>
    <lineage>
        <taxon>Bacteria</taxon>
        <taxon>Bacillati</taxon>
        <taxon>Bacillota</taxon>
        <taxon>Hydrogenispora</taxon>
    </lineage>
</organism>
<dbReference type="OrthoDB" id="369222at2"/>
<dbReference type="SUPFAM" id="SSF47413">
    <property type="entry name" value="lambda repressor-like DNA-binding domains"/>
    <property type="match status" value="1"/>
</dbReference>
<name>A0A4R1S706_HYDET</name>
<keyword evidence="1" id="KW-0805">Transcription regulation</keyword>
<feature type="domain" description="HTH lacI-type" evidence="4">
    <location>
        <begin position="2"/>
        <end position="54"/>
    </location>
</feature>
<dbReference type="RefSeq" id="WP_132012830.1">
    <property type="nucleotide sequence ID" value="NZ_SLUN01000003.1"/>
</dbReference>
<evidence type="ECO:0000256" key="2">
    <source>
        <dbReference type="ARBA" id="ARBA00023125"/>
    </source>
</evidence>
<gene>
    <name evidence="5" type="ORF">EDC14_100376</name>
</gene>
<dbReference type="GO" id="GO:0000976">
    <property type="term" value="F:transcription cis-regulatory region binding"/>
    <property type="evidence" value="ECO:0007669"/>
    <property type="project" value="TreeGrafter"/>
</dbReference>
<dbReference type="Proteomes" id="UP000295008">
    <property type="component" value="Unassembled WGS sequence"/>
</dbReference>
<dbReference type="GO" id="GO:0003700">
    <property type="term" value="F:DNA-binding transcription factor activity"/>
    <property type="evidence" value="ECO:0007669"/>
    <property type="project" value="TreeGrafter"/>
</dbReference>
<dbReference type="InterPro" id="IPR046335">
    <property type="entry name" value="LacI/GalR-like_sensor"/>
</dbReference>
<dbReference type="AlphaFoldDB" id="A0A4R1S706"/>
<sequence length="342" mass="37252">MANIKEVAKLANASIATVSRVLNGTGYVGAETRVRVLEAIKALNYQPLARDSGNRETRTIGLVVPNIENPFFGRMARHLSAAANGFAYNILLFNLEGAPNDDAMFELIDHRVDGLIYASSHRSMEVIQAARSKNMPMVVLDRETPNARINSVAVNNNYGAFIATEHLISLGHRRIAYLGGAAGMEISARRKEGYLRALVEYGIAADEASIGYGDYTMPSGFEAMKRLYQAHPEITGVIAANDLMIIGALHYLNKSGVRVPEDVSLIGFDNIELARESAPALTTVEYPMERMSALVVDLILRQIKEGDDTPEAVTLFPKLIVRESCAAAPDTADRGKKGHHAQ</sequence>
<evidence type="ECO:0000256" key="1">
    <source>
        <dbReference type="ARBA" id="ARBA00023015"/>
    </source>
</evidence>
<comment type="caution">
    <text evidence="5">The sequence shown here is derived from an EMBL/GenBank/DDBJ whole genome shotgun (WGS) entry which is preliminary data.</text>
</comment>
<evidence type="ECO:0000259" key="4">
    <source>
        <dbReference type="PROSITE" id="PS50932"/>
    </source>
</evidence>
<dbReference type="EMBL" id="SLUN01000003">
    <property type="protein sequence ID" value="TCL75145.1"/>
    <property type="molecule type" value="Genomic_DNA"/>
</dbReference>
<dbReference type="Pfam" id="PF13377">
    <property type="entry name" value="Peripla_BP_3"/>
    <property type="match status" value="1"/>
</dbReference>
<accession>A0A4R1S706</accession>
<dbReference type="Gene3D" id="1.10.260.40">
    <property type="entry name" value="lambda repressor-like DNA-binding domains"/>
    <property type="match status" value="1"/>
</dbReference>
<reference evidence="5 6" key="1">
    <citation type="submission" date="2019-03" db="EMBL/GenBank/DDBJ databases">
        <title>Genomic Encyclopedia of Type Strains, Phase IV (KMG-IV): sequencing the most valuable type-strain genomes for metagenomic binning, comparative biology and taxonomic classification.</title>
        <authorList>
            <person name="Goeker M."/>
        </authorList>
    </citation>
    <scope>NUCLEOTIDE SEQUENCE [LARGE SCALE GENOMIC DNA]</scope>
    <source>
        <strain evidence="5 6">LX-B</strain>
    </source>
</reference>
<dbReference type="Pfam" id="PF00356">
    <property type="entry name" value="LacI"/>
    <property type="match status" value="1"/>
</dbReference>
<evidence type="ECO:0000313" key="6">
    <source>
        <dbReference type="Proteomes" id="UP000295008"/>
    </source>
</evidence>
<dbReference type="SUPFAM" id="SSF53822">
    <property type="entry name" value="Periplasmic binding protein-like I"/>
    <property type="match status" value="1"/>
</dbReference>
<evidence type="ECO:0000313" key="5">
    <source>
        <dbReference type="EMBL" id="TCL75145.1"/>
    </source>
</evidence>